<dbReference type="Gene3D" id="6.10.250.170">
    <property type="match status" value="1"/>
</dbReference>
<dbReference type="EMBL" id="OV121132">
    <property type="protein sequence ID" value="CAH0546623.1"/>
    <property type="molecule type" value="Genomic_DNA"/>
</dbReference>
<evidence type="ECO:0000256" key="1">
    <source>
        <dbReference type="ARBA" id="ARBA00004305"/>
    </source>
</evidence>
<accession>A0A9P0AQF6</accession>
<evidence type="ECO:0000256" key="12">
    <source>
        <dbReference type="ARBA" id="ARBA00052376"/>
    </source>
</evidence>
<dbReference type="InterPro" id="IPR029045">
    <property type="entry name" value="ClpP/crotonase-like_dom_sf"/>
</dbReference>
<evidence type="ECO:0000256" key="3">
    <source>
        <dbReference type="ARBA" id="ARBA00011233"/>
    </source>
</evidence>
<evidence type="ECO:0000256" key="7">
    <source>
        <dbReference type="ARBA" id="ARBA00023098"/>
    </source>
</evidence>
<dbReference type="GO" id="GO:0004165">
    <property type="term" value="F:delta(3)-delta(2)-enoyl-CoA isomerase activity"/>
    <property type="evidence" value="ECO:0007669"/>
    <property type="project" value="UniProtKB-EC"/>
</dbReference>
<dbReference type="Proteomes" id="UP001154078">
    <property type="component" value="Chromosome 1"/>
</dbReference>
<comment type="subcellular location">
    <subcellularLocation>
        <location evidence="1">Mitochondrion matrix</location>
    </subcellularLocation>
</comment>
<keyword evidence="8" id="KW-0496">Mitochondrion</keyword>
<evidence type="ECO:0000256" key="10">
    <source>
        <dbReference type="ARBA" id="ARBA00050938"/>
    </source>
</evidence>
<protein>
    <recommendedName>
        <fullName evidence="15">Enoyl-CoA delta isomerase 1, mitochondrial</fullName>
    </recommendedName>
    <alternativeName>
        <fullName evidence="16">3,2-trans-enoyl-CoA isomerase</fullName>
    </alternativeName>
</protein>
<dbReference type="Gene3D" id="3.90.226.10">
    <property type="entry name" value="2-enoyl-CoA Hydratase, Chain A, domain 1"/>
    <property type="match status" value="1"/>
</dbReference>
<dbReference type="PANTHER" id="PTHR11941:SF45">
    <property type="entry name" value="ENOYL-COA DELTA ISOMERASE 1, MITOCHONDRIAL"/>
    <property type="match status" value="1"/>
</dbReference>
<dbReference type="GO" id="GO:0006635">
    <property type="term" value="P:fatty acid beta-oxidation"/>
    <property type="evidence" value="ECO:0007669"/>
    <property type="project" value="TreeGrafter"/>
</dbReference>
<proteinExistence type="predicted"/>
<evidence type="ECO:0000256" key="9">
    <source>
        <dbReference type="ARBA" id="ARBA00023235"/>
    </source>
</evidence>
<dbReference type="PANTHER" id="PTHR11941">
    <property type="entry name" value="ENOYL-COA HYDRATASE-RELATED"/>
    <property type="match status" value="1"/>
</dbReference>
<dbReference type="CDD" id="cd06558">
    <property type="entry name" value="crotonase-like"/>
    <property type="match status" value="1"/>
</dbReference>
<evidence type="ECO:0000256" key="8">
    <source>
        <dbReference type="ARBA" id="ARBA00023128"/>
    </source>
</evidence>
<keyword evidence="6" id="KW-0007">Acetylation</keyword>
<comment type="subunit">
    <text evidence="3">Homotrimer.</text>
</comment>
<keyword evidence="9" id="KW-0413">Isomerase</keyword>
<gene>
    <name evidence="17" type="ORF">MELIAE_LOCUS746</name>
</gene>
<evidence type="ECO:0000256" key="14">
    <source>
        <dbReference type="ARBA" id="ARBA00056147"/>
    </source>
</evidence>
<dbReference type="SUPFAM" id="SSF52096">
    <property type="entry name" value="ClpP/crotonase"/>
    <property type="match status" value="1"/>
</dbReference>
<evidence type="ECO:0000256" key="11">
    <source>
        <dbReference type="ARBA" id="ARBA00051293"/>
    </source>
</evidence>
<evidence type="ECO:0000313" key="18">
    <source>
        <dbReference type="Proteomes" id="UP001154078"/>
    </source>
</evidence>
<dbReference type="GO" id="GO:0005759">
    <property type="term" value="C:mitochondrial matrix"/>
    <property type="evidence" value="ECO:0007669"/>
    <property type="project" value="UniProtKB-SubCell"/>
</dbReference>
<dbReference type="AlphaFoldDB" id="A0A9P0AQF6"/>
<comment type="catalytic activity">
    <reaction evidence="11">
        <text>(2E)-tetradecenoyl-CoA = (3Z)-tetradecenoyl-CoA</text>
        <dbReference type="Rhea" id="RHEA:29847"/>
        <dbReference type="ChEBI" id="CHEBI:61405"/>
        <dbReference type="ChEBI" id="CHEBI:61968"/>
    </reaction>
    <physiologicalReaction direction="right-to-left" evidence="11">
        <dbReference type="Rhea" id="RHEA:29849"/>
    </physiologicalReaction>
</comment>
<dbReference type="FunFam" id="3.90.226.10:FF:000034">
    <property type="entry name" value="Enoyl-CoA delta isomerase 1"/>
    <property type="match status" value="1"/>
</dbReference>
<comment type="pathway">
    <text evidence="2">Lipid metabolism; fatty acid beta-oxidation.</text>
</comment>
<keyword evidence="4" id="KW-0276">Fatty acid metabolism</keyword>
<comment type="catalytic activity">
    <reaction evidence="12">
        <text>(3Z)-dodecenoyl-CoA = (2E)-dodecenoyl-CoA</text>
        <dbReference type="Rhea" id="RHEA:23716"/>
        <dbReference type="ChEBI" id="CHEBI:57330"/>
        <dbReference type="ChEBI" id="CHEBI:58543"/>
        <dbReference type="EC" id="5.3.3.8"/>
    </reaction>
    <physiologicalReaction direction="left-to-right" evidence="12">
        <dbReference type="Rhea" id="RHEA:23717"/>
    </physiologicalReaction>
</comment>
<sequence length="280" mass="31111">MVIQSTCRTLQASKILFRKYGTAGKLVNVAVNDKTGVATVTMQRAPVNSLNLDLLNDLSTTLTQLENNKCRGMILTSFSNSVFSAGLDIMEMYRPDADRARSFWTTLQETWIKLYGTSFPTVAAINGHAPAGGCLLAMSCEYRIMLNNFTIGLNETQLGIVAPTWFIATMKNTIGFRQTELALTQGKLFTTNDAMKIGLVDELADSKEDALAKAESFLSKFARIPPMARILTKQSVRGKDIQDLIQNQERDLNVFMDTITNDQVQKSLQMYVEALKKKKA</sequence>
<organism evidence="17 18">
    <name type="scientific">Brassicogethes aeneus</name>
    <name type="common">Rape pollen beetle</name>
    <name type="synonym">Meligethes aeneus</name>
    <dbReference type="NCBI Taxonomy" id="1431903"/>
    <lineage>
        <taxon>Eukaryota</taxon>
        <taxon>Metazoa</taxon>
        <taxon>Ecdysozoa</taxon>
        <taxon>Arthropoda</taxon>
        <taxon>Hexapoda</taxon>
        <taxon>Insecta</taxon>
        <taxon>Pterygota</taxon>
        <taxon>Neoptera</taxon>
        <taxon>Endopterygota</taxon>
        <taxon>Coleoptera</taxon>
        <taxon>Polyphaga</taxon>
        <taxon>Cucujiformia</taxon>
        <taxon>Nitidulidae</taxon>
        <taxon>Meligethinae</taxon>
        <taxon>Brassicogethes</taxon>
    </lineage>
</organism>
<keyword evidence="18" id="KW-1185">Reference proteome</keyword>
<evidence type="ECO:0000256" key="15">
    <source>
        <dbReference type="ARBA" id="ARBA00068317"/>
    </source>
</evidence>
<evidence type="ECO:0000256" key="4">
    <source>
        <dbReference type="ARBA" id="ARBA00022832"/>
    </source>
</evidence>
<comment type="catalytic activity">
    <reaction evidence="13">
        <text>(3Z)-octenoyl-CoA = (2E)-octenoyl-CoA</text>
        <dbReference type="Rhea" id="RHEA:46044"/>
        <dbReference type="ChEBI" id="CHEBI:62242"/>
        <dbReference type="ChEBI" id="CHEBI:85640"/>
    </reaction>
    <physiologicalReaction direction="left-to-right" evidence="13">
        <dbReference type="Rhea" id="RHEA:46045"/>
    </physiologicalReaction>
</comment>
<evidence type="ECO:0000256" key="6">
    <source>
        <dbReference type="ARBA" id="ARBA00022990"/>
    </source>
</evidence>
<dbReference type="Pfam" id="PF00378">
    <property type="entry name" value="ECH_1"/>
    <property type="match status" value="1"/>
</dbReference>
<evidence type="ECO:0000313" key="17">
    <source>
        <dbReference type="EMBL" id="CAH0546623.1"/>
    </source>
</evidence>
<keyword evidence="5" id="KW-0809">Transit peptide</keyword>
<dbReference type="InterPro" id="IPR001753">
    <property type="entry name" value="Enoyl-CoA_hydra/iso"/>
</dbReference>
<reference evidence="17" key="1">
    <citation type="submission" date="2021-12" db="EMBL/GenBank/DDBJ databases">
        <authorList>
            <person name="King R."/>
        </authorList>
    </citation>
    <scope>NUCLEOTIDE SEQUENCE</scope>
</reference>
<evidence type="ECO:0000256" key="2">
    <source>
        <dbReference type="ARBA" id="ARBA00005005"/>
    </source>
</evidence>
<evidence type="ECO:0000256" key="13">
    <source>
        <dbReference type="ARBA" id="ARBA00052542"/>
    </source>
</evidence>
<evidence type="ECO:0000256" key="5">
    <source>
        <dbReference type="ARBA" id="ARBA00022946"/>
    </source>
</evidence>
<dbReference type="OrthoDB" id="1696280at2759"/>
<comment type="function">
    <text evidence="14">Key enzyme of fatty acid beta-oxidation. Able to isomerize both 3-cis (3Z) and 3-trans (3E) double bonds into the 2-trans (2E) form in a range of enoyl-CoA species, with a preference for (3Z)-enoyl-CoAs over (3E)-enoyl-CoAs. The catalytic efficiency of this enzyme is not affected by the fatty acyl chain length.</text>
</comment>
<evidence type="ECO:0000256" key="16">
    <source>
        <dbReference type="ARBA" id="ARBA00083575"/>
    </source>
</evidence>
<keyword evidence="7" id="KW-0443">Lipid metabolism</keyword>
<name>A0A9P0AQF6_BRAAE</name>
<comment type="catalytic activity">
    <reaction evidence="10">
        <text>(3Z)-decenoyl-CoA = (2E)-decenoyl-CoA</text>
        <dbReference type="Rhea" id="RHEA:77195"/>
        <dbReference type="ChEBI" id="CHEBI:61406"/>
        <dbReference type="ChEBI" id="CHEBI:195601"/>
    </reaction>
    <physiologicalReaction direction="left-to-right" evidence="10">
        <dbReference type="Rhea" id="RHEA:77196"/>
    </physiologicalReaction>
</comment>